<dbReference type="InterPro" id="IPR015424">
    <property type="entry name" value="PyrdxlP-dep_Trfase"/>
</dbReference>
<dbReference type="InterPro" id="IPR015422">
    <property type="entry name" value="PyrdxlP-dep_Trfase_small"/>
</dbReference>
<dbReference type="AlphaFoldDB" id="A0A7S8IDK8"/>
<dbReference type="Gene3D" id="3.40.640.10">
    <property type="entry name" value="Type I PLP-dependent aspartate aminotransferase-like (Major domain)"/>
    <property type="match status" value="1"/>
</dbReference>
<dbReference type="InterPro" id="IPR015421">
    <property type="entry name" value="PyrdxlP-dep_Trfase_major"/>
</dbReference>
<dbReference type="GO" id="GO:0047536">
    <property type="term" value="F:2-aminoadipate transaminase activity"/>
    <property type="evidence" value="ECO:0007669"/>
    <property type="project" value="TreeGrafter"/>
</dbReference>
<name>A0A7S8IDK8_9CHLR</name>
<evidence type="ECO:0000313" key="3">
    <source>
        <dbReference type="Proteomes" id="UP000594468"/>
    </source>
</evidence>
<keyword evidence="3" id="KW-1185">Reference proteome</keyword>
<dbReference type="InterPro" id="IPR004839">
    <property type="entry name" value="Aminotransferase_I/II_large"/>
</dbReference>
<dbReference type="PANTHER" id="PTHR42858:SF1">
    <property type="entry name" value="LD15494P"/>
    <property type="match status" value="1"/>
</dbReference>
<dbReference type="SUPFAM" id="SSF53383">
    <property type="entry name" value="PLP-dependent transferases"/>
    <property type="match status" value="1"/>
</dbReference>
<dbReference type="PANTHER" id="PTHR42858">
    <property type="entry name" value="AMINOTRANSFERASE"/>
    <property type="match status" value="1"/>
</dbReference>
<dbReference type="EMBL" id="CP062983">
    <property type="protein sequence ID" value="QPC81657.1"/>
    <property type="molecule type" value="Genomic_DNA"/>
</dbReference>
<dbReference type="GO" id="GO:0030170">
    <property type="term" value="F:pyridoxal phosphate binding"/>
    <property type="evidence" value="ECO:0007669"/>
    <property type="project" value="InterPro"/>
</dbReference>
<evidence type="ECO:0000313" key="2">
    <source>
        <dbReference type="EMBL" id="QPC81657.1"/>
    </source>
</evidence>
<keyword evidence="2" id="KW-0808">Transferase</keyword>
<gene>
    <name evidence="2" type="ORF">G4Y79_18475</name>
</gene>
<dbReference type="RefSeq" id="WP_195169728.1">
    <property type="nucleotide sequence ID" value="NZ_CP062983.1"/>
</dbReference>
<proteinExistence type="predicted"/>
<evidence type="ECO:0000259" key="1">
    <source>
        <dbReference type="Pfam" id="PF00155"/>
    </source>
</evidence>
<dbReference type="KEGG" id="pmet:G4Y79_18475"/>
<protein>
    <submittedName>
        <fullName evidence="2">PLP-dependent aminotransferase family protein</fullName>
    </submittedName>
</protein>
<feature type="domain" description="Aminotransferase class I/classII large" evidence="1">
    <location>
        <begin position="24"/>
        <end position="363"/>
    </location>
</feature>
<keyword evidence="2" id="KW-0032">Aminotransferase</keyword>
<reference evidence="2 3" key="1">
    <citation type="submission" date="2020-02" db="EMBL/GenBank/DDBJ databases">
        <authorList>
            <person name="Zheng R.K."/>
            <person name="Sun C.M."/>
        </authorList>
    </citation>
    <scope>NUCLEOTIDE SEQUENCE [LARGE SCALE GENOMIC DNA]</scope>
    <source>
        <strain evidence="3">rifampicinis</strain>
    </source>
</reference>
<accession>A0A7S8IDK8</accession>
<dbReference type="Proteomes" id="UP000594468">
    <property type="component" value="Chromosome"/>
</dbReference>
<dbReference type="CDD" id="cd00609">
    <property type="entry name" value="AAT_like"/>
    <property type="match status" value="1"/>
</dbReference>
<organism evidence="2 3">
    <name type="scientific">Phototrophicus methaneseepsis</name>
    <dbReference type="NCBI Taxonomy" id="2710758"/>
    <lineage>
        <taxon>Bacteria</taxon>
        <taxon>Bacillati</taxon>
        <taxon>Chloroflexota</taxon>
        <taxon>Candidatus Thermofontia</taxon>
        <taxon>Phototrophicales</taxon>
        <taxon>Phototrophicaceae</taxon>
        <taxon>Phototrophicus</taxon>
    </lineage>
</organism>
<sequence length="374" mass="41511">MAQQYPYDLRTGFPNTSVLVPHEQLAAITQQLLLTDSATQYTGERQGLTQARQQIASFLSTYSTQTAHPDEIVITSGAIAATDLVCRASTQPGDIVVVEDPTFYYMIDILKMSHIEVVPVPMTPDGLDLNALQAVVDQYGERVKLVYTIASFHNPTGINATPENRSKLVKMAQQHNFVIIEDTTYQWLYFEEEPPALCRHYDDKGGYVVPIGSFSKTIMPALRMGWIWAGSPEQAKHFTDSKGDGAAGALTSAMIGTFMEQGLYEAQLERARSHYAERCHVLVEALQECIPANVEWAIPKGGYFVWMKLPDHIKASDVLLCAQARGADFMPGHRAFANGDNDQYMRLCFTMLDDEHLQKAAQIIAESIIEAAAQ</sequence>
<dbReference type="Pfam" id="PF00155">
    <property type="entry name" value="Aminotran_1_2"/>
    <property type="match status" value="1"/>
</dbReference>
<dbReference type="Gene3D" id="3.90.1150.10">
    <property type="entry name" value="Aspartate Aminotransferase, domain 1"/>
    <property type="match status" value="1"/>
</dbReference>